<dbReference type="AlphaFoldDB" id="A0A1W1WZV9"/>
<dbReference type="STRING" id="1121291.SAMN02745134_00229"/>
<organism evidence="3 4">
    <name type="scientific">Clostridium acidisoli DSM 12555</name>
    <dbReference type="NCBI Taxonomy" id="1121291"/>
    <lineage>
        <taxon>Bacteria</taxon>
        <taxon>Bacillati</taxon>
        <taxon>Bacillota</taxon>
        <taxon>Clostridia</taxon>
        <taxon>Eubacteriales</taxon>
        <taxon>Clostridiaceae</taxon>
        <taxon>Clostridium</taxon>
    </lineage>
</organism>
<evidence type="ECO:0000313" key="3">
    <source>
        <dbReference type="EMBL" id="SMC17070.1"/>
    </source>
</evidence>
<accession>A0A1W1WZV9</accession>
<evidence type="ECO:0000256" key="1">
    <source>
        <dbReference type="ARBA" id="ARBA00001974"/>
    </source>
</evidence>
<keyword evidence="4" id="KW-1185">Reference proteome</keyword>
<evidence type="ECO:0000313" key="4">
    <source>
        <dbReference type="Proteomes" id="UP000192468"/>
    </source>
</evidence>
<dbReference type="EMBL" id="FWXH01000002">
    <property type="protein sequence ID" value="SMC17070.1"/>
    <property type="molecule type" value="Genomic_DNA"/>
</dbReference>
<dbReference type="Pfam" id="PF01134">
    <property type="entry name" value="GIDA"/>
    <property type="match status" value="1"/>
</dbReference>
<gene>
    <name evidence="3" type="ORF">SAMN02745134_00229</name>
</gene>
<dbReference type="InterPro" id="IPR040131">
    <property type="entry name" value="MnmG_N"/>
</dbReference>
<reference evidence="3 4" key="1">
    <citation type="submission" date="2017-04" db="EMBL/GenBank/DDBJ databases">
        <authorList>
            <person name="Afonso C.L."/>
            <person name="Miller P.J."/>
            <person name="Scott M.A."/>
            <person name="Spackman E."/>
            <person name="Goraichik I."/>
            <person name="Dimitrov K.M."/>
            <person name="Suarez D.L."/>
            <person name="Swayne D.E."/>
        </authorList>
    </citation>
    <scope>NUCLEOTIDE SEQUENCE [LARGE SCALE GENOMIC DNA]</scope>
    <source>
        <strain evidence="3 4">DSM 12555</strain>
    </source>
</reference>
<sequence>MTTFYPLEKLRKIPGLETVKFIDPYSGGKGNSIRYLSVAPRTDDMKVKGIDNLFCAGEKAGLFVGHTEA</sequence>
<feature type="domain" description="MnmG N-terminal" evidence="2">
    <location>
        <begin position="9"/>
        <end position="69"/>
    </location>
</feature>
<proteinExistence type="predicted"/>
<comment type="cofactor">
    <cofactor evidence="1">
        <name>FAD</name>
        <dbReference type="ChEBI" id="CHEBI:57692"/>
    </cofactor>
</comment>
<dbReference type="Proteomes" id="UP000192468">
    <property type="component" value="Unassembled WGS sequence"/>
</dbReference>
<evidence type="ECO:0000259" key="2">
    <source>
        <dbReference type="Pfam" id="PF01134"/>
    </source>
</evidence>
<protein>
    <submittedName>
        <fullName evidence="3">Glucose inhibited division protein A</fullName>
    </submittedName>
</protein>
<name>A0A1W1WZV9_9CLOT</name>